<sequence>MNGVVNRPGFWPRSVLLGLSVAITTGYSGRALADLMQEPLTIEDGAKVMVCDQIGFLSIVRGIDGELMSPQFPRVEVQHADGLFALIEKDANLKGMRVNYTSFLKFQAPETWVFTGFQGTTPFQDSCQDITGDLAFSFSKIAVATSWGMPHIEERVRLFEAMMDDKSTRLELAVMKSAALDEANAQLRSELDKIKDKTENLQMASCSGGGLTLPRLVEASLAPESKAFEDREFCASTLFSGCLTGTDFVVSTDITAQ</sequence>
<dbReference type="RefSeq" id="WP_138663859.1">
    <property type="nucleotide sequence ID" value="NZ_VANS01000016.1"/>
</dbReference>
<name>A0A5S3P8B6_9RHOB</name>
<evidence type="ECO:0000313" key="3">
    <source>
        <dbReference type="Proteomes" id="UP000309550"/>
    </source>
</evidence>
<protein>
    <submittedName>
        <fullName evidence="2">Uncharacterized protein</fullName>
    </submittedName>
</protein>
<organism evidence="2 3">
    <name type="scientific">Sulfitobacter sabulilitoris</name>
    <dbReference type="NCBI Taxonomy" id="2562655"/>
    <lineage>
        <taxon>Bacteria</taxon>
        <taxon>Pseudomonadati</taxon>
        <taxon>Pseudomonadota</taxon>
        <taxon>Alphaproteobacteria</taxon>
        <taxon>Rhodobacterales</taxon>
        <taxon>Roseobacteraceae</taxon>
        <taxon>Sulfitobacter</taxon>
    </lineage>
</organism>
<proteinExistence type="predicted"/>
<reference evidence="2 3" key="1">
    <citation type="submission" date="2019-05" db="EMBL/GenBank/DDBJ databases">
        <title>Sulfitobacter sabulilitoris sp. nov., isolated from a marine sand.</title>
        <authorList>
            <person name="Yoon J.-H."/>
        </authorList>
    </citation>
    <scope>NUCLEOTIDE SEQUENCE [LARGE SCALE GENOMIC DNA]</scope>
    <source>
        <strain evidence="2 3">HSMS-29</strain>
    </source>
</reference>
<dbReference type="EMBL" id="VANS01000016">
    <property type="protein sequence ID" value="TMM48643.1"/>
    <property type="molecule type" value="Genomic_DNA"/>
</dbReference>
<evidence type="ECO:0000256" key="1">
    <source>
        <dbReference type="SAM" id="Coils"/>
    </source>
</evidence>
<dbReference type="Proteomes" id="UP000309550">
    <property type="component" value="Unassembled WGS sequence"/>
</dbReference>
<dbReference type="AlphaFoldDB" id="A0A5S3P8B6"/>
<keyword evidence="3" id="KW-1185">Reference proteome</keyword>
<feature type="coiled-coil region" evidence="1">
    <location>
        <begin position="177"/>
        <end position="204"/>
    </location>
</feature>
<accession>A0A5S3P8B6</accession>
<gene>
    <name evidence="2" type="ORF">FDT80_18760</name>
</gene>
<keyword evidence="1" id="KW-0175">Coiled coil</keyword>
<comment type="caution">
    <text evidence="2">The sequence shown here is derived from an EMBL/GenBank/DDBJ whole genome shotgun (WGS) entry which is preliminary data.</text>
</comment>
<evidence type="ECO:0000313" key="2">
    <source>
        <dbReference type="EMBL" id="TMM48643.1"/>
    </source>
</evidence>